<dbReference type="GO" id="GO:0050897">
    <property type="term" value="F:cobalt ion binding"/>
    <property type="evidence" value="ECO:0007669"/>
    <property type="project" value="InterPro"/>
</dbReference>
<keyword evidence="7 13" id="KW-0547">Nucleotide-binding</keyword>
<evidence type="ECO:0000259" key="15">
    <source>
        <dbReference type="Pfam" id="PF08471"/>
    </source>
</evidence>
<keyword evidence="5 13" id="KW-0846">Cobalamin</keyword>
<dbReference type="EC" id="1.17.4.1" evidence="3 13"/>
<evidence type="ECO:0000256" key="2">
    <source>
        <dbReference type="ARBA" id="ARBA00007405"/>
    </source>
</evidence>
<reference evidence="16 17" key="1">
    <citation type="submission" date="2016-09" db="EMBL/GenBank/DDBJ databases">
        <title>Genome sequence of Eubacterium angustum.</title>
        <authorList>
            <person name="Poehlein A."/>
            <person name="Daniel R."/>
        </authorList>
    </citation>
    <scope>NUCLEOTIDE SEQUENCE [LARGE SCALE GENOMIC DNA]</scope>
    <source>
        <strain evidence="16 17">DSM 1989</strain>
    </source>
</reference>
<keyword evidence="10 13" id="KW-0170">Cobalt</keyword>
<dbReference type="STRING" id="39480.EUAN_09340"/>
<dbReference type="PANTHER" id="PTHR43371">
    <property type="entry name" value="VITAMIN B12-DEPENDENT RIBONUCLEOTIDE REDUCTASE"/>
    <property type="match status" value="1"/>
</dbReference>
<protein>
    <recommendedName>
        <fullName evidence="4 13">Vitamin B12-dependent ribonucleotide reductase</fullName>
        <ecNumber evidence="3 13">1.17.4.1</ecNumber>
    </recommendedName>
</protein>
<evidence type="ECO:0000256" key="13">
    <source>
        <dbReference type="RuleBase" id="RU364064"/>
    </source>
</evidence>
<dbReference type="GO" id="GO:0004748">
    <property type="term" value="F:ribonucleoside-diphosphate reductase activity, thioredoxin disulfide as acceptor"/>
    <property type="evidence" value="ECO:0007669"/>
    <property type="project" value="UniProtKB-EC"/>
</dbReference>
<dbReference type="Gene3D" id="3.20.70.20">
    <property type="match status" value="1"/>
</dbReference>
<evidence type="ECO:0000256" key="6">
    <source>
        <dbReference type="ARBA" id="ARBA00022634"/>
    </source>
</evidence>
<dbReference type="GO" id="GO:0031419">
    <property type="term" value="F:cobalamin binding"/>
    <property type="evidence" value="ECO:0007669"/>
    <property type="project" value="UniProtKB-KW"/>
</dbReference>
<feature type="domain" description="Ribonucleotide reductase large subunit C-terminal" evidence="14">
    <location>
        <begin position="177"/>
        <end position="752"/>
    </location>
</feature>
<keyword evidence="6 13" id="KW-0237">DNA synthesis</keyword>
<proteinExistence type="inferred from homology"/>
<evidence type="ECO:0000313" key="16">
    <source>
        <dbReference type="EMBL" id="OHW62371.1"/>
    </source>
</evidence>
<keyword evidence="9" id="KW-1015">Disulfide bond</keyword>
<dbReference type="InterPro" id="IPR013678">
    <property type="entry name" value="RNR_2_N"/>
</dbReference>
<keyword evidence="17" id="KW-1185">Reference proteome</keyword>
<evidence type="ECO:0000256" key="3">
    <source>
        <dbReference type="ARBA" id="ARBA00012274"/>
    </source>
</evidence>
<dbReference type="SUPFAM" id="SSF51998">
    <property type="entry name" value="PFL-like glycyl radical enzymes"/>
    <property type="match status" value="1"/>
</dbReference>
<evidence type="ECO:0000256" key="9">
    <source>
        <dbReference type="ARBA" id="ARBA00023157"/>
    </source>
</evidence>
<dbReference type="RefSeq" id="WP_071062181.1">
    <property type="nucleotide sequence ID" value="NZ_MKIE01000003.1"/>
</dbReference>
<evidence type="ECO:0000256" key="8">
    <source>
        <dbReference type="ARBA" id="ARBA00023002"/>
    </source>
</evidence>
<dbReference type="PRINTS" id="PR01183">
    <property type="entry name" value="RIBORDTASEM1"/>
</dbReference>
<dbReference type="InterPro" id="IPR050862">
    <property type="entry name" value="RdRp_reductase_class-2"/>
</dbReference>
<dbReference type="AlphaFoldDB" id="A0A1S1V6Z2"/>
<evidence type="ECO:0000256" key="4">
    <source>
        <dbReference type="ARBA" id="ARBA00014409"/>
    </source>
</evidence>
<dbReference type="PANTHER" id="PTHR43371:SF1">
    <property type="entry name" value="RIBONUCLEOSIDE-DIPHOSPHATE REDUCTASE"/>
    <property type="match status" value="1"/>
</dbReference>
<evidence type="ECO:0000313" key="17">
    <source>
        <dbReference type="Proteomes" id="UP000180254"/>
    </source>
</evidence>
<dbReference type="NCBIfam" id="TIGR02504">
    <property type="entry name" value="NrdJ_Z"/>
    <property type="match status" value="1"/>
</dbReference>
<dbReference type="OrthoDB" id="9762933at2"/>
<dbReference type="EMBL" id="MKIE01000003">
    <property type="protein sequence ID" value="OHW62371.1"/>
    <property type="molecule type" value="Genomic_DNA"/>
</dbReference>
<evidence type="ECO:0000256" key="12">
    <source>
        <dbReference type="ARBA" id="ARBA00047754"/>
    </source>
</evidence>
<evidence type="ECO:0000256" key="10">
    <source>
        <dbReference type="ARBA" id="ARBA00023285"/>
    </source>
</evidence>
<sequence>MKLENEIKRVYTQKLEEPKYRGKSVYDLFKYKTVDVVMQDYKTGKTTVDMKNLEFPEFYSQNACDIIASKYFRKQGVTNKYGYERSMKEVVHRLTSFWTEAAYNEGILDEDNKQIFYDEVAYMIMDQRFSPNSPQWFNTGLKHSYGIEKESDGHYYYDEKTGRVEASKDAYTRTQGSACFIVSIADSLLGDKSITEQIVTETRLFKHGSGTGTNFSEIRGVGEKLSGGGTSSGLMSFLKVFDRNAGAIKSGGTTRRAAKIVCLDVDHPEIEDFIDWKVKEEKKVMALGKMGYDMDFNGEAYETVSGQNSNNSVRFTDEFMRKALGEEDSSWELKGRVDSRINKSVDASKLWDKFNYASWFCADPAPQFHDIINDWNTCKVEDIEASNPCSEYHFLKDTACNLLSHNVVKYYNPETGEFDTENFKHAVSLAQVILEATIHWGHFPTADIAERSHLYRTTGQGVANLGALHMMMAHPYDSDEARNIGASIVGLLTGQAYRMSSLMAEKVGSFPEYPRNRESMLRVIRNHARVVDAIDGDFELGYTPLKVDHSVLEKEGLESLSECLKSVWRETYEYGEKYGYRNAQVTVIAPTGTIALAMDCATTGPEPFFAHVVYKKLVGGGFMEIVNPHISIALKKLGYTNSQIRDIEDYILKKEKVTENGYSYEKIKDGKIEGAPHLKPEHLTVFDTANKCGTGARYIEPMAHVKYIAQITPLVSGAISKTVNLPNSATIEEFKEVHSQAWKMGVKCIALYRDGSKASQPLNSSKRDEKKKLEELSYWELLELVKKLKEKEESEKPHFRSEVENYRLDEKEGFKKVECSSCGSISMVPNGTCHICLECGSTTGCS</sequence>
<dbReference type="Pfam" id="PF02867">
    <property type="entry name" value="Ribonuc_red_lgC"/>
    <property type="match status" value="1"/>
</dbReference>
<comment type="function">
    <text evidence="11 13">Catalyzes the reduction of ribonucleotides to deoxyribonucleotides. May function to provide a pool of deoxyribonucleotide precursors for DNA repair during oxygen limitation and/or for immediate growth after restoration of oxygen.</text>
</comment>
<accession>A0A1S1V6Z2</accession>
<dbReference type="Pfam" id="PF08471">
    <property type="entry name" value="Ribonuc_red_2_N"/>
    <property type="match status" value="1"/>
</dbReference>
<evidence type="ECO:0000256" key="5">
    <source>
        <dbReference type="ARBA" id="ARBA00022628"/>
    </source>
</evidence>
<gene>
    <name evidence="16" type="primary">nrdJ</name>
    <name evidence="16" type="ORF">EUAN_09340</name>
</gene>
<comment type="catalytic activity">
    <reaction evidence="12 13">
        <text>a 2'-deoxyribonucleoside 5'-diphosphate + [thioredoxin]-disulfide + H2O = a ribonucleoside 5'-diphosphate + [thioredoxin]-dithiol</text>
        <dbReference type="Rhea" id="RHEA:23252"/>
        <dbReference type="Rhea" id="RHEA-COMP:10698"/>
        <dbReference type="Rhea" id="RHEA-COMP:10700"/>
        <dbReference type="ChEBI" id="CHEBI:15377"/>
        <dbReference type="ChEBI" id="CHEBI:29950"/>
        <dbReference type="ChEBI" id="CHEBI:50058"/>
        <dbReference type="ChEBI" id="CHEBI:57930"/>
        <dbReference type="ChEBI" id="CHEBI:73316"/>
        <dbReference type="EC" id="1.17.4.1"/>
    </reaction>
</comment>
<dbReference type="GO" id="GO:0071897">
    <property type="term" value="P:DNA biosynthetic process"/>
    <property type="evidence" value="ECO:0007669"/>
    <property type="project" value="UniProtKB-KW"/>
</dbReference>
<evidence type="ECO:0000256" key="1">
    <source>
        <dbReference type="ARBA" id="ARBA00001922"/>
    </source>
</evidence>
<evidence type="ECO:0000256" key="7">
    <source>
        <dbReference type="ARBA" id="ARBA00022741"/>
    </source>
</evidence>
<dbReference type="NCBIfam" id="NF005122">
    <property type="entry name" value="PRK06556.1"/>
    <property type="match status" value="1"/>
</dbReference>
<comment type="caution">
    <text evidence="16">The sequence shown here is derived from an EMBL/GenBank/DDBJ whole genome shotgun (WGS) entry which is preliminary data.</text>
</comment>
<comment type="similarity">
    <text evidence="2 13">Belongs to the ribonucleoside diphosphate reductase class-2 family.</text>
</comment>
<evidence type="ECO:0000256" key="11">
    <source>
        <dbReference type="ARBA" id="ARBA00025437"/>
    </source>
</evidence>
<dbReference type="InterPro" id="IPR000788">
    <property type="entry name" value="RNR_lg_C"/>
</dbReference>
<keyword evidence="8 13" id="KW-0560">Oxidoreductase</keyword>
<name>A0A1S1V6Z2_9FIRM</name>
<dbReference type="GO" id="GO:0000166">
    <property type="term" value="F:nucleotide binding"/>
    <property type="evidence" value="ECO:0007669"/>
    <property type="project" value="UniProtKB-KW"/>
</dbReference>
<dbReference type="Proteomes" id="UP000180254">
    <property type="component" value="Unassembled WGS sequence"/>
</dbReference>
<dbReference type="CDD" id="cd02888">
    <property type="entry name" value="RNR_II_dimer"/>
    <property type="match status" value="1"/>
</dbReference>
<dbReference type="InterPro" id="IPR013344">
    <property type="entry name" value="RNR_NrdJ/NrdZ"/>
</dbReference>
<evidence type="ECO:0000259" key="14">
    <source>
        <dbReference type="Pfam" id="PF02867"/>
    </source>
</evidence>
<comment type="cofactor">
    <cofactor evidence="1 13">
        <name>adenosylcob(III)alamin</name>
        <dbReference type="ChEBI" id="CHEBI:18408"/>
    </cofactor>
</comment>
<organism evidence="16 17">
    <name type="scientific">Andreesenia angusta</name>
    <dbReference type="NCBI Taxonomy" id="39480"/>
    <lineage>
        <taxon>Bacteria</taxon>
        <taxon>Bacillati</taxon>
        <taxon>Bacillota</taxon>
        <taxon>Tissierellia</taxon>
        <taxon>Tissierellales</taxon>
        <taxon>Gottschalkiaceae</taxon>
        <taxon>Andreesenia</taxon>
    </lineage>
</organism>
<feature type="domain" description="Ribonucleotide reductase class II vitamin B12-dependent N-terminal" evidence="15">
    <location>
        <begin position="35"/>
        <end position="127"/>
    </location>
</feature>